<dbReference type="Proteomes" id="UP000632849">
    <property type="component" value="Unassembled WGS sequence"/>
</dbReference>
<name>A0A919BXJ2_STRFL</name>
<evidence type="ECO:0000313" key="2">
    <source>
        <dbReference type="EMBL" id="GHG21739.1"/>
    </source>
</evidence>
<dbReference type="PROSITE" id="PS51318">
    <property type="entry name" value="TAT"/>
    <property type="match status" value="1"/>
</dbReference>
<reference evidence="2" key="2">
    <citation type="submission" date="2020-09" db="EMBL/GenBank/DDBJ databases">
        <authorList>
            <person name="Sun Q."/>
            <person name="Ohkuma M."/>
        </authorList>
    </citation>
    <scope>NUCLEOTIDE SEQUENCE</scope>
    <source>
        <strain evidence="2">JCM 4122</strain>
    </source>
</reference>
<proteinExistence type="predicted"/>
<accession>A0A919BXJ2</accession>
<dbReference type="AlphaFoldDB" id="A0A919BXJ2"/>
<feature type="signal peptide" evidence="1">
    <location>
        <begin position="1"/>
        <end position="30"/>
    </location>
</feature>
<protein>
    <recommendedName>
        <fullName evidence="4">Secreted protein</fullName>
    </recommendedName>
</protein>
<evidence type="ECO:0000256" key="1">
    <source>
        <dbReference type="SAM" id="SignalP"/>
    </source>
</evidence>
<reference evidence="2" key="1">
    <citation type="journal article" date="2014" name="Int. J. Syst. Evol. Microbiol.">
        <title>Complete genome sequence of Corynebacterium casei LMG S-19264T (=DSM 44701T), isolated from a smear-ripened cheese.</title>
        <authorList>
            <consortium name="US DOE Joint Genome Institute (JGI-PGF)"/>
            <person name="Walter F."/>
            <person name="Albersmeier A."/>
            <person name="Kalinowski J."/>
            <person name="Ruckert C."/>
        </authorList>
    </citation>
    <scope>NUCLEOTIDE SEQUENCE</scope>
    <source>
        <strain evidence="2">JCM 4122</strain>
    </source>
</reference>
<sequence length="203" mass="21457">MRGRRKAVAVVAALLLAVATALVSGQPSSAAGRPPAAVTPLGVPFLPSPYPLEVSIDSLVAVSLTVEKDVTIRLSDGTPKNVTKYTFTKLKIRSHMNVTQRADGHTVVIDVPDEGSLGGYDSAGKPETTVMWGNISNVCVRVVFQICQVQGLLEFFGSFIPLTAGAEDFRGTIYAIRTTDDHAALNSTDNPVHLPGTITVTTP</sequence>
<feature type="chain" id="PRO_5037517864" description="Secreted protein" evidence="1">
    <location>
        <begin position="31"/>
        <end position="203"/>
    </location>
</feature>
<keyword evidence="1" id="KW-0732">Signal</keyword>
<comment type="caution">
    <text evidence="2">The sequence shown here is derived from an EMBL/GenBank/DDBJ whole genome shotgun (WGS) entry which is preliminary data.</text>
</comment>
<keyword evidence="3" id="KW-1185">Reference proteome</keyword>
<evidence type="ECO:0008006" key="4">
    <source>
        <dbReference type="Google" id="ProtNLM"/>
    </source>
</evidence>
<gene>
    <name evidence="2" type="ORF">GCM10017667_66660</name>
</gene>
<evidence type="ECO:0000313" key="3">
    <source>
        <dbReference type="Proteomes" id="UP000632849"/>
    </source>
</evidence>
<dbReference type="EMBL" id="BNBE01000003">
    <property type="protein sequence ID" value="GHG21739.1"/>
    <property type="molecule type" value="Genomic_DNA"/>
</dbReference>
<organism evidence="2 3">
    <name type="scientific">Streptomyces filamentosus</name>
    <name type="common">Streptomyces roseosporus</name>
    <dbReference type="NCBI Taxonomy" id="67294"/>
    <lineage>
        <taxon>Bacteria</taxon>
        <taxon>Bacillati</taxon>
        <taxon>Actinomycetota</taxon>
        <taxon>Actinomycetes</taxon>
        <taxon>Kitasatosporales</taxon>
        <taxon>Streptomycetaceae</taxon>
        <taxon>Streptomyces</taxon>
    </lineage>
</organism>
<dbReference type="InterPro" id="IPR006311">
    <property type="entry name" value="TAT_signal"/>
</dbReference>